<evidence type="ECO:0000256" key="8">
    <source>
        <dbReference type="SAM" id="Phobius"/>
    </source>
</evidence>
<feature type="domain" description="Major facilitator superfamily (MFS) profile" evidence="9">
    <location>
        <begin position="34"/>
        <end position="415"/>
    </location>
</feature>
<comment type="subcellular location">
    <subcellularLocation>
        <location evidence="1">Cell membrane</location>
        <topology evidence="1">Multi-pass membrane protein</topology>
    </subcellularLocation>
</comment>
<dbReference type="SUPFAM" id="SSF103473">
    <property type="entry name" value="MFS general substrate transporter"/>
    <property type="match status" value="1"/>
</dbReference>
<feature type="transmembrane region" description="Helical" evidence="8">
    <location>
        <begin position="266"/>
        <end position="284"/>
    </location>
</feature>
<feature type="transmembrane region" description="Helical" evidence="8">
    <location>
        <begin position="189"/>
        <end position="209"/>
    </location>
</feature>
<feature type="transmembrane region" description="Helical" evidence="8">
    <location>
        <begin position="392"/>
        <end position="410"/>
    </location>
</feature>
<evidence type="ECO:0000259" key="9">
    <source>
        <dbReference type="PROSITE" id="PS50850"/>
    </source>
</evidence>
<evidence type="ECO:0000256" key="5">
    <source>
        <dbReference type="ARBA" id="ARBA00022692"/>
    </source>
</evidence>
<dbReference type="Gene3D" id="1.20.1250.20">
    <property type="entry name" value="MFS general substrate transporter like domains"/>
    <property type="match status" value="1"/>
</dbReference>
<feature type="transmembrane region" description="Helical" evidence="8">
    <location>
        <begin position="156"/>
        <end position="177"/>
    </location>
</feature>
<evidence type="ECO:0000313" key="10">
    <source>
        <dbReference type="EMBL" id="GAA3599435.1"/>
    </source>
</evidence>
<proteinExistence type="inferred from homology"/>
<dbReference type="PANTHER" id="PTHR43271">
    <property type="entry name" value="BLL2771 PROTEIN"/>
    <property type="match status" value="1"/>
</dbReference>
<comment type="caution">
    <text evidence="10">The sequence shown here is derived from an EMBL/GenBank/DDBJ whole genome shotgun (WGS) entry which is preliminary data.</text>
</comment>
<dbReference type="InterPro" id="IPR036259">
    <property type="entry name" value="MFS_trans_sf"/>
</dbReference>
<keyword evidence="5 8" id="KW-0812">Transmembrane</keyword>
<evidence type="ECO:0000313" key="11">
    <source>
        <dbReference type="Proteomes" id="UP001501074"/>
    </source>
</evidence>
<feature type="transmembrane region" description="Helical" evidence="8">
    <location>
        <begin position="125"/>
        <end position="144"/>
    </location>
</feature>
<sequence length="417" mass="43475">MKTSPAGVLMDGPSSVLITEFWEGHAEGSREYRRILLALLSAGVACFAALYAPQGALPLVAADLHISEARSALLVSSGTIGLAIGVLPWSWVADRIGRLTAMRVAMLAAAVFGLAWTVFPSFEGMIVLRVLQGVALGGIPGLAITYLHDEIRPSQAAVAAATYVSGTTLGGISGRIISGPAGELWGWRWGVGLAWVVAALASVLFVVLAPPARGFVRDTHTRVRDVAHHVRVNLRDPGMVTLYAQAFLLMGGFVAVYNYLGFRLQAAPFGLSAAVTSLLFLAYLSGTVCSRQAGRIVGRFGRGRVLAFMSGVMAVGVLLTLAGNLAVIIVGLVTLTGGFFGAHAIASGWVGARARTGRAQAASLYNLFYYLGSSVVGWAGGMFFAAGGWAGLAALVVGLVLVAQVLRVAAARHLRES</sequence>
<evidence type="ECO:0000256" key="6">
    <source>
        <dbReference type="ARBA" id="ARBA00022989"/>
    </source>
</evidence>
<name>A0ABP6ZA60_9ACTN</name>
<reference evidence="11" key="1">
    <citation type="journal article" date="2019" name="Int. J. Syst. Evol. Microbiol.">
        <title>The Global Catalogue of Microorganisms (GCM) 10K type strain sequencing project: providing services to taxonomists for standard genome sequencing and annotation.</title>
        <authorList>
            <consortium name="The Broad Institute Genomics Platform"/>
            <consortium name="The Broad Institute Genome Sequencing Center for Infectious Disease"/>
            <person name="Wu L."/>
            <person name="Ma J."/>
        </authorList>
    </citation>
    <scope>NUCLEOTIDE SEQUENCE [LARGE SCALE GENOMIC DNA]</scope>
    <source>
        <strain evidence="11">JCM 16902</strain>
    </source>
</reference>
<gene>
    <name evidence="10" type="ORF">GCM10022223_13610</name>
</gene>
<protein>
    <submittedName>
        <fullName evidence="10">MFS transporter</fullName>
    </submittedName>
</protein>
<comment type="similarity">
    <text evidence="2">Belongs to the major facilitator superfamily.</text>
</comment>
<dbReference type="InterPro" id="IPR020846">
    <property type="entry name" value="MFS_dom"/>
</dbReference>
<feature type="transmembrane region" description="Helical" evidence="8">
    <location>
        <begin position="72"/>
        <end position="93"/>
    </location>
</feature>
<dbReference type="CDD" id="cd17324">
    <property type="entry name" value="MFS_NepI_like"/>
    <property type="match status" value="1"/>
</dbReference>
<keyword evidence="3" id="KW-0813">Transport</keyword>
<feature type="transmembrane region" description="Helical" evidence="8">
    <location>
        <begin position="240"/>
        <end position="260"/>
    </location>
</feature>
<evidence type="ECO:0000256" key="4">
    <source>
        <dbReference type="ARBA" id="ARBA00022475"/>
    </source>
</evidence>
<dbReference type="PANTHER" id="PTHR43271:SF1">
    <property type="entry name" value="INNER MEMBRANE TRANSPORT PROTEIN YNFM"/>
    <property type="match status" value="1"/>
</dbReference>
<dbReference type="Proteomes" id="UP001501074">
    <property type="component" value="Unassembled WGS sequence"/>
</dbReference>
<dbReference type="RefSeq" id="WP_231489006.1">
    <property type="nucleotide sequence ID" value="NZ_BAAAZO010000002.1"/>
</dbReference>
<evidence type="ECO:0000256" key="2">
    <source>
        <dbReference type="ARBA" id="ARBA00008335"/>
    </source>
</evidence>
<keyword evidence="7 8" id="KW-0472">Membrane</keyword>
<keyword evidence="6 8" id="KW-1133">Transmembrane helix</keyword>
<dbReference type="Pfam" id="PF07690">
    <property type="entry name" value="MFS_1"/>
    <property type="match status" value="1"/>
</dbReference>
<evidence type="ECO:0000256" key="1">
    <source>
        <dbReference type="ARBA" id="ARBA00004651"/>
    </source>
</evidence>
<evidence type="ECO:0000256" key="7">
    <source>
        <dbReference type="ARBA" id="ARBA00023136"/>
    </source>
</evidence>
<feature type="transmembrane region" description="Helical" evidence="8">
    <location>
        <begin position="328"/>
        <end position="352"/>
    </location>
</feature>
<feature type="transmembrane region" description="Helical" evidence="8">
    <location>
        <begin position="35"/>
        <end position="52"/>
    </location>
</feature>
<feature type="transmembrane region" description="Helical" evidence="8">
    <location>
        <begin position="364"/>
        <end position="386"/>
    </location>
</feature>
<dbReference type="InterPro" id="IPR011701">
    <property type="entry name" value="MFS"/>
</dbReference>
<keyword evidence="4" id="KW-1003">Cell membrane</keyword>
<dbReference type="PROSITE" id="PS50850">
    <property type="entry name" value="MFS"/>
    <property type="match status" value="1"/>
</dbReference>
<organism evidence="10 11">
    <name type="scientific">Kineosporia mesophila</name>
    <dbReference type="NCBI Taxonomy" id="566012"/>
    <lineage>
        <taxon>Bacteria</taxon>
        <taxon>Bacillati</taxon>
        <taxon>Actinomycetota</taxon>
        <taxon>Actinomycetes</taxon>
        <taxon>Kineosporiales</taxon>
        <taxon>Kineosporiaceae</taxon>
        <taxon>Kineosporia</taxon>
    </lineage>
</organism>
<evidence type="ECO:0000256" key="3">
    <source>
        <dbReference type="ARBA" id="ARBA00022448"/>
    </source>
</evidence>
<feature type="transmembrane region" description="Helical" evidence="8">
    <location>
        <begin position="100"/>
        <end position="119"/>
    </location>
</feature>
<dbReference type="EMBL" id="BAAAZO010000002">
    <property type="protein sequence ID" value="GAA3599435.1"/>
    <property type="molecule type" value="Genomic_DNA"/>
</dbReference>
<accession>A0ABP6ZA60</accession>
<keyword evidence="11" id="KW-1185">Reference proteome</keyword>
<feature type="transmembrane region" description="Helical" evidence="8">
    <location>
        <begin position="305"/>
        <end position="322"/>
    </location>
</feature>